<feature type="transmembrane region" description="Helical" evidence="3">
    <location>
        <begin position="301"/>
        <end position="325"/>
    </location>
</feature>
<evidence type="ECO:0000259" key="4">
    <source>
        <dbReference type="PROSITE" id="PS50893"/>
    </source>
</evidence>
<dbReference type="SUPFAM" id="SSF52540">
    <property type="entry name" value="P-loop containing nucleoside triphosphate hydrolases"/>
    <property type="match status" value="1"/>
</dbReference>
<organism evidence="5 6">
    <name type="scientific">Columbia Basin potato purple top phytoplasma</name>
    <dbReference type="NCBI Taxonomy" id="307134"/>
    <lineage>
        <taxon>Bacteria</taxon>
        <taxon>Bacillati</taxon>
        <taxon>Mycoplasmatota</taxon>
        <taxon>Mollicutes</taxon>
        <taxon>Acholeplasmatales</taxon>
        <taxon>Acholeplasmataceae</taxon>
        <taxon>Candidatus Phytoplasma</taxon>
        <taxon>16SrVI (Clover proliferation group)</taxon>
    </lineage>
</organism>
<name>A0ABT5L8D3_9MOLU</name>
<protein>
    <submittedName>
        <fullName evidence="5">ABC transporter ATP-binding protein</fullName>
    </submittedName>
</protein>
<feature type="transmembrane region" description="Helical" evidence="3">
    <location>
        <begin position="370"/>
        <end position="388"/>
    </location>
</feature>
<feature type="transmembrane region" description="Helical" evidence="3">
    <location>
        <begin position="514"/>
        <end position="540"/>
    </location>
</feature>
<evidence type="ECO:0000313" key="5">
    <source>
        <dbReference type="EMBL" id="MDC9031918.1"/>
    </source>
</evidence>
<keyword evidence="3" id="KW-1133">Transmembrane helix</keyword>
<dbReference type="RefSeq" id="WP_273585141.1">
    <property type="nucleotide sequence ID" value="NZ_JANHJP010000002.1"/>
</dbReference>
<dbReference type="InterPro" id="IPR003593">
    <property type="entry name" value="AAA+_ATPase"/>
</dbReference>
<dbReference type="PANTHER" id="PTHR42798:SF4">
    <property type="entry name" value="ABC TRANSPORTER DOMAIN-CONTAINING PROTEIN"/>
    <property type="match status" value="1"/>
</dbReference>
<comment type="caution">
    <text evidence="5">The sequence shown here is derived from an EMBL/GenBank/DDBJ whole genome shotgun (WGS) entry which is preliminary data.</text>
</comment>
<keyword evidence="1" id="KW-0547">Nucleotide-binding</keyword>
<keyword evidence="3" id="KW-0812">Transmembrane</keyword>
<keyword evidence="6" id="KW-1185">Reference proteome</keyword>
<evidence type="ECO:0000313" key="6">
    <source>
        <dbReference type="Proteomes" id="UP001221763"/>
    </source>
</evidence>
<dbReference type="GO" id="GO:0005524">
    <property type="term" value="F:ATP binding"/>
    <property type="evidence" value="ECO:0007669"/>
    <property type="project" value="UniProtKB-KW"/>
</dbReference>
<dbReference type="PROSITE" id="PS00211">
    <property type="entry name" value="ABC_TRANSPORTER_1"/>
    <property type="match status" value="1"/>
</dbReference>
<dbReference type="Pfam" id="PF00005">
    <property type="entry name" value="ABC_tran"/>
    <property type="match status" value="1"/>
</dbReference>
<dbReference type="InterPro" id="IPR017871">
    <property type="entry name" value="ABC_transporter-like_CS"/>
</dbReference>
<feature type="transmembrane region" description="Helical" evidence="3">
    <location>
        <begin position="421"/>
        <end position="442"/>
    </location>
</feature>
<gene>
    <name evidence="5" type="ORF">M8044_000137</name>
</gene>
<evidence type="ECO:0000256" key="2">
    <source>
        <dbReference type="ARBA" id="ARBA00022840"/>
    </source>
</evidence>
<keyword evidence="2 5" id="KW-0067">ATP-binding</keyword>
<reference evidence="5 6" key="1">
    <citation type="journal article" date="2023" name="Plant">
        <title>Draft Genome Sequence Resource of CBPPT1, a 'Candidatus Phytoplasma trifolii'-Related Strain Associated with Potato Purple Top Disease in the Columbia Basin, U.S.A.</title>
        <authorList>
            <person name="Wei W."/>
            <person name="Shao J."/>
            <person name="Bottner-Parker K.D."/>
            <person name="Zhao Y."/>
        </authorList>
    </citation>
    <scope>NUCLEOTIDE SEQUENCE [LARGE SCALE GENOMIC DNA]</scope>
    <source>
        <strain evidence="5 6">CBPPT1</strain>
    </source>
</reference>
<keyword evidence="3" id="KW-0472">Membrane</keyword>
<dbReference type="PANTHER" id="PTHR42798">
    <property type="entry name" value="LIPOPROTEIN-RELEASING SYSTEM ATP-BINDING PROTEIN LOLD"/>
    <property type="match status" value="1"/>
</dbReference>
<evidence type="ECO:0000256" key="1">
    <source>
        <dbReference type="ARBA" id="ARBA00022741"/>
    </source>
</evidence>
<dbReference type="EMBL" id="JANHJP010000002">
    <property type="protein sequence ID" value="MDC9031918.1"/>
    <property type="molecule type" value="Genomic_DNA"/>
</dbReference>
<evidence type="ECO:0000256" key="3">
    <source>
        <dbReference type="SAM" id="Phobius"/>
    </source>
</evidence>
<dbReference type="PROSITE" id="PS50893">
    <property type="entry name" value="ABC_TRANSPORTER_2"/>
    <property type="match status" value="1"/>
</dbReference>
<sequence length="550" mass="63132">MFKIVNLSKRYITKKKFITHALKNISLTLPDKGMCFILGKSGSGKSTFLNLLTGLDKVDYGFIETNGINISNLSQKLLDNYRNGMIGFIFQEFNLLEDMHVLDNISLSLKLQSKKVDIDLVSYFLKKVNLDDSFLYRNINELSGGQKQRIAIARALIKNPHVIVADEPTGNLDHESSRIIFDLLKELSLEKLVIIVSHDKLNAYQYGDRIIELDNGLIHSDITRKEKSTTEEEELKEGQVLTADMIKKLTQKKTFDDNNFITTDESKILRGQQKFYSHSIGLPFSFILSNALKSFQNKKPLLYFSIVLTGFFTILLSIIMGLYVIPYKYFEVPSLIKHINTLLEQSKYYPFELAEGFEKVELFLGFVTSFRFYFGFLLIPCVINFLYFNMSAKLQSKKIGILRALGSNGQNIAKIFFAEGFLFVIIQVFSIFCLSSFLLLLLKSSGYNFIFSEISIMKSSDIKSVTLSAKTLRHLKEVDWFNITGGWDINPFIAVYMYIFLPFMAFSPLVRFSFLIFVAFIYNLIISILVILPIVLRWAYKKPINIINNK</sequence>
<proteinExistence type="predicted"/>
<dbReference type="Gene3D" id="3.40.50.300">
    <property type="entry name" value="P-loop containing nucleotide triphosphate hydrolases"/>
    <property type="match status" value="1"/>
</dbReference>
<feature type="transmembrane region" description="Helical" evidence="3">
    <location>
        <begin position="489"/>
        <end position="507"/>
    </location>
</feature>
<dbReference type="SMART" id="SM00382">
    <property type="entry name" value="AAA"/>
    <property type="match status" value="1"/>
</dbReference>
<dbReference type="Proteomes" id="UP001221763">
    <property type="component" value="Unassembled WGS sequence"/>
</dbReference>
<dbReference type="InterPro" id="IPR003439">
    <property type="entry name" value="ABC_transporter-like_ATP-bd"/>
</dbReference>
<feature type="domain" description="ABC transporter" evidence="4">
    <location>
        <begin position="2"/>
        <end position="240"/>
    </location>
</feature>
<dbReference type="InterPro" id="IPR027417">
    <property type="entry name" value="P-loop_NTPase"/>
</dbReference>
<accession>A0ABT5L8D3</accession>